<organism evidence="1 2">
    <name type="scientific">Eutrema salsugineum</name>
    <name type="common">Saltwater cress</name>
    <name type="synonym">Sisymbrium salsugineum</name>
    <dbReference type="NCBI Taxonomy" id="72664"/>
    <lineage>
        <taxon>Eukaryota</taxon>
        <taxon>Viridiplantae</taxon>
        <taxon>Streptophyta</taxon>
        <taxon>Embryophyta</taxon>
        <taxon>Tracheophyta</taxon>
        <taxon>Spermatophyta</taxon>
        <taxon>Magnoliopsida</taxon>
        <taxon>eudicotyledons</taxon>
        <taxon>Gunneridae</taxon>
        <taxon>Pentapetalae</taxon>
        <taxon>rosids</taxon>
        <taxon>malvids</taxon>
        <taxon>Brassicales</taxon>
        <taxon>Brassicaceae</taxon>
        <taxon>Eutremeae</taxon>
        <taxon>Eutrema</taxon>
    </lineage>
</organism>
<dbReference type="AlphaFoldDB" id="V4LG49"/>
<keyword evidence="2" id="KW-1185">Reference proteome</keyword>
<proteinExistence type="predicted"/>
<dbReference type="Gramene" id="ESQ38738">
    <property type="protein sequence ID" value="ESQ38738"/>
    <property type="gene ID" value="EUTSA_v10029108mg"/>
</dbReference>
<gene>
    <name evidence="1" type="ORF">EUTSA_v10029108mg</name>
</gene>
<reference evidence="1 2" key="1">
    <citation type="journal article" date="2013" name="Front. Plant Sci.">
        <title>The Reference Genome of the Halophytic Plant Eutrema salsugineum.</title>
        <authorList>
            <person name="Yang R."/>
            <person name="Jarvis D.E."/>
            <person name="Chen H."/>
            <person name="Beilstein M.A."/>
            <person name="Grimwood J."/>
            <person name="Jenkins J."/>
            <person name="Shu S."/>
            <person name="Prochnik S."/>
            <person name="Xin M."/>
            <person name="Ma C."/>
            <person name="Schmutz J."/>
            <person name="Wing R.A."/>
            <person name="Mitchell-Olds T."/>
            <person name="Schumaker K.S."/>
            <person name="Wang X."/>
        </authorList>
    </citation>
    <scope>NUCLEOTIDE SEQUENCE [LARGE SCALE GENOMIC DNA]</scope>
</reference>
<name>V4LG49_EUTSA</name>
<dbReference type="Proteomes" id="UP000030689">
    <property type="component" value="Unassembled WGS sequence"/>
</dbReference>
<evidence type="ECO:0000313" key="1">
    <source>
        <dbReference type="EMBL" id="ESQ38738.1"/>
    </source>
</evidence>
<protein>
    <submittedName>
        <fullName evidence="1">Uncharacterized protein</fullName>
    </submittedName>
</protein>
<evidence type="ECO:0000313" key="2">
    <source>
        <dbReference type="Proteomes" id="UP000030689"/>
    </source>
</evidence>
<dbReference type="KEGG" id="eus:EUTSA_v10029108mg"/>
<sequence>MQQNLCAKRGKGGGGIGSSGEGVLYDPDFLMVADDHDFYRSCVQSPGVEMKGLFPKLQVHIQEIRYLFHCF</sequence>
<dbReference type="EMBL" id="KI517537">
    <property type="protein sequence ID" value="ESQ38738.1"/>
    <property type="molecule type" value="Genomic_DNA"/>
</dbReference>
<accession>V4LG49</accession>